<dbReference type="InterPro" id="IPR032820">
    <property type="entry name" value="ATPase_put"/>
</dbReference>
<keyword evidence="1" id="KW-1133">Transmembrane helix</keyword>
<dbReference type="AlphaFoldDB" id="A0A5B8XTU4"/>
<protein>
    <submittedName>
        <fullName evidence="2">AtpZ/AtpI family protein</fullName>
    </submittedName>
</protein>
<organism evidence="2 3">
    <name type="scientific">Microvenator marinus</name>
    <dbReference type="NCBI Taxonomy" id="2600177"/>
    <lineage>
        <taxon>Bacteria</taxon>
        <taxon>Deltaproteobacteria</taxon>
        <taxon>Bradymonadales</taxon>
        <taxon>Microvenatoraceae</taxon>
        <taxon>Microvenator</taxon>
    </lineage>
</organism>
<evidence type="ECO:0000313" key="2">
    <source>
        <dbReference type="EMBL" id="QED29342.1"/>
    </source>
</evidence>
<dbReference type="OrthoDB" id="15401at2"/>
<evidence type="ECO:0000313" key="3">
    <source>
        <dbReference type="Proteomes" id="UP000321595"/>
    </source>
</evidence>
<keyword evidence="3" id="KW-1185">Reference proteome</keyword>
<sequence length="72" mass="7873">MREEKRSGLVKLGVLSALGFEFVAFTLIGVFLGQWLDARFDIEPWGLLGSLLLAMIAAGVHVAAIAKRFILE</sequence>
<dbReference type="KEGG" id="bbae:FRD01_19310"/>
<keyword evidence="1" id="KW-0472">Membrane</keyword>
<evidence type="ECO:0000256" key="1">
    <source>
        <dbReference type="SAM" id="Phobius"/>
    </source>
</evidence>
<reference evidence="2 3" key="1">
    <citation type="submission" date="2019-08" db="EMBL/GenBank/DDBJ databases">
        <authorList>
            <person name="Liang Q."/>
        </authorList>
    </citation>
    <scope>NUCLEOTIDE SEQUENCE [LARGE SCALE GENOMIC DNA]</scope>
    <source>
        <strain evidence="2 3">V1718</strain>
    </source>
</reference>
<keyword evidence="1" id="KW-0812">Transmembrane</keyword>
<feature type="transmembrane region" description="Helical" evidence="1">
    <location>
        <begin position="45"/>
        <end position="66"/>
    </location>
</feature>
<dbReference type="EMBL" id="CP042467">
    <property type="protein sequence ID" value="QED29342.1"/>
    <property type="molecule type" value="Genomic_DNA"/>
</dbReference>
<proteinExistence type="predicted"/>
<accession>A0A5B8XTU4</accession>
<gene>
    <name evidence="2" type="ORF">FRD01_19310</name>
</gene>
<name>A0A5B8XTU4_9DELT</name>
<dbReference type="RefSeq" id="WP_146962575.1">
    <property type="nucleotide sequence ID" value="NZ_CP042467.1"/>
</dbReference>
<dbReference type="Proteomes" id="UP000321595">
    <property type="component" value="Chromosome"/>
</dbReference>
<dbReference type="Pfam" id="PF09527">
    <property type="entry name" value="ATPase_gene1"/>
    <property type="match status" value="1"/>
</dbReference>
<feature type="transmembrane region" description="Helical" evidence="1">
    <location>
        <begin position="12"/>
        <end position="33"/>
    </location>
</feature>